<keyword evidence="7" id="KW-0812">Transmembrane</keyword>
<keyword evidence="7" id="KW-1133">Transmembrane helix</keyword>
<evidence type="ECO:0000256" key="3">
    <source>
        <dbReference type="ARBA" id="ARBA00023136"/>
    </source>
</evidence>
<dbReference type="PRINTS" id="PR00260">
    <property type="entry name" value="CHEMTRNSDUCR"/>
</dbReference>
<dbReference type="EMBL" id="JASKHM010000003">
    <property type="protein sequence ID" value="MEQ4482095.1"/>
    <property type="molecule type" value="Genomic_DNA"/>
</dbReference>
<evidence type="ECO:0000256" key="2">
    <source>
        <dbReference type="ARBA" id="ARBA00022475"/>
    </source>
</evidence>
<dbReference type="Proteomes" id="UP001493487">
    <property type="component" value="Unassembled WGS sequence"/>
</dbReference>
<name>A0ABV1KQ60_9BACL</name>
<dbReference type="RefSeq" id="WP_232185237.1">
    <property type="nucleotide sequence ID" value="NZ_JAIOAP010000004.1"/>
</dbReference>
<protein>
    <submittedName>
        <fullName evidence="10">Methyl-accepting chemotaxis protein</fullName>
    </submittedName>
</protein>
<evidence type="ECO:0000256" key="4">
    <source>
        <dbReference type="ARBA" id="ARBA00023224"/>
    </source>
</evidence>
<comment type="similarity">
    <text evidence="5">Belongs to the methyl-accepting chemotaxis (MCP) protein family.</text>
</comment>
<evidence type="ECO:0000256" key="1">
    <source>
        <dbReference type="ARBA" id="ARBA00004236"/>
    </source>
</evidence>
<proteinExistence type="inferred from homology"/>
<dbReference type="PROSITE" id="PS50885">
    <property type="entry name" value="HAMP"/>
    <property type="match status" value="1"/>
</dbReference>
<dbReference type="Pfam" id="PF00672">
    <property type="entry name" value="HAMP"/>
    <property type="match status" value="1"/>
</dbReference>
<evidence type="ECO:0000256" key="7">
    <source>
        <dbReference type="SAM" id="Phobius"/>
    </source>
</evidence>
<dbReference type="SMART" id="SM00283">
    <property type="entry name" value="MA"/>
    <property type="match status" value="1"/>
</dbReference>
<dbReference type="PROSITE" id="PS50111">
    <property type="entry name" value="CHEMOTAXIS_TRANSDUC_2"/>
    <property type="match status" value="1"/>
</dbReference>
<accession>A0ABV1KQ60</accession>
<dbReference type="SMART" id="SM00304">
    <property type="entry name" value="HAMP"/>
    <property type="match status" value="1"/>
</dbReference>
<feature type="transmembrane region" description="Helical" evidence="7">
    <location>
        <begin position="181"/>
        <end position="202"/>
    </location>
</feature>
<dbReference type="Gene3D" id="1.10.287.950">
    <property type="entry name" value="Methyl-accepting chemotaxis protein"/>
    <property type="match status" value="1"/>
</dbReference>
<gene>
    <name evidence="10" type="ORF">QJS35_06770</name>
</gene>
<dbReference type="PANTHER" id="PTHR32089">
    <property type="entry name" value="METHYL-ACCEPTING CHEMOTAXIS PROTEIN MCPB"/>
    <property type="match status" value="1"/>
</dbReference>
<feature type="domain" description="HAMP" evidence="9">
    <location>
        <begin position="203"/>
        <end position="257"/>
    </location>
</feature>
<evidence type="ECO:0000259" key="9">
    <source>
        <dbReference type="PROSITE" id="PS50885"/>
    </source>
</evidence>
<dbReference type="Gene3D" id="6.10.340.10">
    <property type="match status" value="1"/>
</dbReference>
<keyword evidence="2" id="KW-1003">Cell membrane</keyword>
<sequence>MKICIKLLIAFAAMIVLLLILGLYTFNQTKLTRAAHQEMLRDAEFRFDLKSVQFQLAGMSNDERAFILNGDPQFKSEIAKKDAQMRDLLSAIKSNPTLDSSDLETMARAEEEYEKYFKVSQQVLSFIGRGKASEAETLHFSNEREARKNLNAVIDPLLEKLVTEMNQDLLDRQAENNRHNMTMLVIFAISVIIAIIIGLLLARSITRPLRQVEVQIREIAEGHGDLSREIILSSKDEIAELAHSFNRMVRNLRSILSQAQDTAIQVAASSEQLTASAEQTTLATEQIVAATQLITVSAEKEQQHVAEAVAAVQQMSAGIGQVSASNEEVFRLAHSASDASTQGIHAVQDVLQGMKEIQETVRHAASAIQSLGDRSQQIGGITNIITDIAYRTNLLSLNAGIEAARAGEHGKGFAVVAQEIRKLAEQSKESTLQISELIEGILIETQKAVTAMHNGTEKVNLGLSRAELADEVFHTIGTNVSAVNSQLEQTATTTTQLAASSKQIVAMVEGVSAASNEVAASCQSNSASTEEQLATMEEISSSSQALSKLAEDLHNVLSGFKLH</sequence>
<organism evidence="10 11">
    <name type="scientific">Cohnella silvisoli</name>
    <dbReference type="NCBI Taxonomy" id="2873699"/>
    <lineage>
        <taxon>Bacteria</taxon>
        <taxon>Bacillati</taxon>
        <taxon>Bacillota</taxon>
        <taxon>Bacilli</taxon>
        <taxon>Bacillales</taxon>
        <taxon>Paenibacillaceae</taxon>
        <taxon>Cohnella</taxon>
    </lineage>
</organism>
<keyword evidence="4 6" id="KW-0807">Transducer</keyword>
<evidence type="ECO:0000256" key="6">
    <source>
        <dbReference type="PROSITE-ProRule" id="PRU00284"/>
    </source>
</evidence>
<reference evidence="10 11" key="1">
    <citation type="journal article" date="2023" name="Genome Announc.">
        <title>Pan-Genome Analyses of the Genus Cohnella and Proposal of the Novel Species Cohnella silvisoli sp. nov., Isolated from Forest Soil.</title>
        <authorList>
            <person name="Wang C."/>
            <person name="Mao L."/>
            <person name="Bao G."/>
            <person name="Zhu H."/>
        </authorList>
    </citation>
    <scope>NUCLEOTIDE SEQUENCE [LARGE SCALE GENOMIC DNA]</scope>
    <source>
        <strain evidence="10 11">NL03-T5-1</strain>
    </source>
</reference>
<evidence type="ECO:0000259" key="8">
    <source>
        <dbReference type="PROSITE" id="PS50111"/>
    </source>
</evidence>
<evidence type="ECO:0000313" key="10">
    <source>
        <dbReference type="EMBL" id="MEQ4482095.1"/>
    </source>
</evidence>
<comment type="subcellular location">
    <subcellularLocation>
        <location evidence="1">Cell membrane</location>
    </subcellularLocation>
</comment>
<dbReference type="InterPro" id="IPR003660">
    <property type="entry name" value="HAMP_dom"/>
</dbReference>
<dbReference type="SUPFAM" id="SSF58104">
    <property type="entry name" value="Methyl-accepting chemotaxis protein (MCP) signaling domain"/>
    <property type="match status" value="1"/>
</dbReference>
<dbReference type="InterPro" id="IPR004089">
    <property type="entry name" value="MCPsignal_dom"/>
</dbReference>
<dbReference type="InterPro" id="IPR004090">
    <property type="entry name" value="Chemotax_Me-accpt_rcpt"/>
</dbReference>
<dbReference type="InterPro" id="IPR024478">
    <property type="entry name" value="HlyB_4HB_MCP"/>
</dbReference>
<dbReference type="CDD" id="cd11386">
    <property type="entry name" value="MCP_signal"/>
    <property type="match status" value="1"/>
</dbReference>
<dbReference type="PANTHER" id="PTHR32089:SF112">
    <property type="entry name" value="LYSOZYME-LIKE PROTEIN-RELATED"/>
    <property type="match status" value="1"/>
</dbReference>
<evidence type="ECO:0000313" key="11">
    <source>
        <dbReference type="Proteomes" id="UP001493487"/>
    </source>
</evidence>
<evidence type="ECO:0000256" key="5">
    <source>
        <dbReference type="ARBA" id="ARBA00029447"/>
    </source>
</evidence>
<keyword evidence="11" id="KW-1185">Reference proteome</keyword>
<dbReference type="CDD" id="cd06225">
    <property type="entry name" value="HAMP"/>
    <property type="match status" value="1"/>
</dbReference>
<feature type="transmembrane region" description="Helical" evidence="7">
    <location>
        <begin position="7"/>
        <end position="26"/>
    </location>
</feature>
<comment type="caution">
    <text evidence="10">The sequence shown here is derived from an EMBL/GenBank/DDBJ whole genome shotgun (WGS) entry which is preliminary data.</text>
</comment>
<dbReference type="Pfam" id="PF12729">
    <property type="entry name" value="4HB_MCP_1"/>
    <property type="match status" value="1"/>
</dbReference>
<dbReference type="Pfam" id="PF00015">
    <property type="entry name" value="MCPsignal"/>
    <property type="match status" value="1"/>
</dbReference>
<feature type="domain" description="Methyl-accepting transducer" evidence="8">
    <location>
        <begin position="276"/>
        <end position="512"/>
    </location>
</feature>
<keyword evidence="3 7" id="KW-0472">Membrane</keyword>